<dbReference type="GO" id="GO:0009279">
    <property type="term" value="C:cell outer membrane"/>
    <property type="evidence" value="ECO:0007669"/>
    <property type="project" value="UniProtKB-SubCell"/>
</dbReference>
<gene>
    <name evidence="7" type="ORF">OO17_01255</name>
</gene>
<keyword evidence="7" id="KW-0969">Cilium</keyword>
<sequence length="209" mass="22301">MNRQKHLSTALAMAVLASGLTLTGLSADAGELSAQQIRDGLKVSRTRSLSPSDRPTISADDLAAIKRVSGQSRSLSAADRDQMAAIATKRPKINLEINFDFNSAELSPSAEPQLKSLGEALTSSDLKGTTVMLGGHTDAKGSDAYNQGLSERRAEAVKRYLIDKYHIPATELVAAGYGEQGLKNPSNPLAAENRRVEIVNLAEREQASK</sequence>
<evidence type="ECO:0000259" key="6">
    <source>
        <dbReference type="PROSITE" id="PS51123"/>
    </source>
</evidence>
<dbReference type="EMBL" id="JXXE01000026">
    <property type="protein sequence ID" value="KIZ48000.1"/>
    <property type="molecule type" value="Genomic_DNA"/>
</dbReference>
<dbReference type="CDD" id="cd07185">
    <property type="entry name" value="OmpA_C-like"/>
    <property type="match status" value="1"/>
</dbReference>
<dbReference type="PROSITE" id="PS01068">
    <property type="entry name" value="OMPA_1"/>
    <property type="match status" value="1"/>
</dbReference>
<dbReference type="PANTHER" id="PTHR30329:SF21">
    <property type="entry name" value="LIPOPROTEIN YIAD-RELATED"/>
    <property type="match status" value="1"/>
</dbReference>
<keyword evidence="7" id="KW-0282">Flagellum</keyword>
<accession>A0A0D7F5D8</accession>
<dbReference type="InterPro" id="IPR006665">
    <property type="entry name" value="OmpA-like"/>
</dbReference>
<feature type="domain" description="OmpA-like" evidence="6">
    <location>
        <begin position="86"/>
        <end position="204"/>
    </location>
</feature>
<dbReference type="InterPro" id="IPR006664">
    <property type="entry name" value="OMP_bac"/>
</dbReference>
<protein>
    <submittedName>
        <fullName evidence="7">Flagellar motor protein MotB</fullName>
    </submittedName>
</protein>
<evidence type="ECO:0000256" key="1">
    <source>
        <dbReference type="ARBA" id="ARBA00004442"/>
    </source>
</evidence>
<evidence type="ECO:0000313" key="7">
    <source>
        <dbReference type="EMBL" id="KIZ48000.1"/>
    </source>
</evidence>
<keyword evidence="7" id="KW-0966">Cell projection</keyword>
<dbReference type="InterPro" id="IPR050330">
    <property type="entry name" value="Bact_OuterMem_StrucFunc"/>
</dbReference>
<dbReference type="Proteomes" id="UP000032515">
    <property type="component" value="Unassembled WGS sequence"/>
</dbReference>
<feature type="chain" id="PRO_5002319872" evidence="5">
    <location>
        <begin position="30"/>
        <end position="209"/>
    </location>
</feature>
<feature type="signal peptide" evidence="5">
    <location>
        <begin position="1"/>
        <end position="29"/>
    </location>
</feature>
<comment type="subcellular location">
    <subcellularLocation>
        <location evidence="1">Cell outer membrane</location>
    </subcellularLocation>
</comment>
<keyword evidence="2 4" id="KW-0472">Membrane</keyword>
<dbReference type="PATRIC" id="fig|1076.23.peg.3020"/>
<evidence type="ECO:0000313" key="8">
    <source>
        <dbReference type="Proteomes" id="UP000032515"/>
    </source>
</evidence>
<dbReference type="SUPFAM" id="SSF103088">
    <property type="entry name" value="OmpA-like"/>
    <property type="match status" value="1"/>
</dbReference>
<evidence type="ECO:0000256" key="4">
    <source>
        <dbReference type="PROSITE-ProRule" id="PRU00473"/>
    </source>
</evidence>
<dbReference type="InterPro" id="IPR006690">
    <property type="entry name" value="OMPA-like_CS"/>
</dbReference>
<evidence type="ECO:0000256" key="3">
    <source>
        <dbReference type="ARBA" id="ARBA00023237"/>
    </source>
</evidence>
<keyword evidence="3" id="KW-0998">Cell outer membrane</keyword>
<dbReference type="Gene3D" id="3.30.1330.60">
    <property type="entry name" value="OmpA-like domain"/>
    <property type="match status" value="1"/>
</dbReference>
<organism evidence="7 8">
    <name type="scientific">Rhodopseudomonas palustris</name>
    <dbReference type="NCBI Taxonomy" id="1076"/>
    <lineage>
        <taxon>Bacteria</taxon>
        <taxon>Pseudomonadati</taxon>
        <taxon>Pseudomonadota</taxon>
        <taxon>Alphaproteobacteria</taxon>
        <taxon>Hyphomicrobiales</taxon>
        <taxon>Nitrobacteraceae</taxon>
        <taxon>Rhodopseudomonas</taxon>
    </lineage>
</organism>
<proteinExistence type="predicted"/>
<comment type="caution">
    <text evidence="7">The sequence shown here is derived from an EMBL/GenBank/DDBJ whole genome shotgun (WGS) entry which is preliminary data.</text>
</comment>
<name>A0A0D7F5D8_RHOPL</name>
<keyword evidence="5" id="KW-0732">Signal</keyword>
<evidence type="ECO:0000256" key="2">
    <source>
        <dbReference type="ARBA" id="ARBA00023136"/>
    </source>
</evidence>
<dbReference type="PRINTS" id="PR01021">
    <property type="entry name" value="OMPADOMAIN"/>
</dbReference>
<dbReference type="AlphaFoldDB" id="A0A0D7F5D8"/>
<dbReference type="PANTHER" id="PTHR30329">
    <property type="entry name" value="STATOR ELEMENT OF FLAGELLAR MOTOR COMPLEX"/>
    <property type="match status" value="1"/>
</dbReference>
<dbReference type="Pfam" id="PF00691">
    <property type="entry name" value="OmpA"/>
    <property type="match status" value="1"/>
</dbReference>
<reference evidence="7 8" key="1">
    <citation type="submission" date="2014-11" db="EMBL/GenBank/DDBJ databases">
        <title>Genomics and ecophysiology of heterotrophic nitrogen fixing bacteria isolated from estuarine surface water.</title>
        <authorList>
            <person name="Bentzon-Tilia M."/>
            <person name="Severin I."/>
            <person name="Hansen L.H."/>
            <person name="Riemann L."/>
        </authorList>
    </citation>
    <scope>NUCLEOTIDE SEQUENCE [LARGE SCALE GENOMIC DNA]</scope>
    <source>
        <strain evidence="7 8">BAL398</strain>
    </source>
</reference>
<dbReference type="PROSITE" id="PS51123">
    <property type="entry name" value="OMPA_2"/>
    <property type="match status" value="1"/>
</dbReference>
<evidence type="ECO:0000256" key="5">
    <source>
        <dbReference type="SAM" id="SignalP"/>
    </source>
</evidence>
<dbReference type="InterPro" id="IPR036737">
    <property type="entry name" value="OmpA-like_sf"/>
</dbReference>